<dbReference type="EMBL" id="JAWPEI010000046">
    <property type="protein sequence ID" value="KAK4706804.1"/>
    <property type="molecule type" value="Genomic_DNA"/>
</dbReference>
<feature type="region of interest" description="Disordered" evidence="1">
    <location>
        <begin position="45"/>
        <end position="119"/>
    </location>
</feature>
<feature type="compositionally biased region" description="Polar residues" evidence="1">
    <location>
        <begin position="107"/>
        <end position="117"/>
    </location>
</feature>
<evidence type="ECO:0008006" key="4">
    <source>
        <dbReference type="Google" id="ProtNLM"/>
    </source>
</evidence>
<name>A0AAV9K292_9SOLN</name>
<protein>
    <recommendedName>
        <fullName evidence="4">Gag-pol polyprotein</fullName>
    </recommendedName>
</protein>
<organism evidence="2 3">
    <name type="scientific">Solanum pinnatisectum</name>
    <name type="common">tansyleaf nightshade</name>
    <dbReference type="NCBI Taxonomy" id="50273"/>
    <lineage>
        <taxon>Eukaryota</taxon>
        <taxon>Viridiplantae</taxon>
        <taxon>Streptophyta</taxon>
        <taxon>Embryophyta</taxon>
        <taxon>Tracheophyta</taxon>
        <taxon>Spermatophyta</taxon>
        <taxon>Magnoliopsida</taxon>
        <taxon>eudicotyledons</taxon>
        <taxon>Gunneridae</taxon>
        <taxon>Pentapetalae</taxon>
        <taxon>asterids</taxon>
        <taxon>lamiids</taxon>
        <taxon>Solanales</taxon>
        <taxon>Solanaceae</taxon>
        <taxon>Solanoideae</taxon>
        <taxon>Solaneae</taxon>
        <taxon>Solanum</taxon>
    </lineage>
</organism>
<gene>
    <name evidence="2" type="ORF">R3W88_033636</name>
</gene>
<feature type="compositionally biased region" description="Low complexity" evidence="1">
    <location>
        <begin position="75"/>
        <end position="87"/>
    </location>
</feature>
<proteinExistence type="predicted"/>
<reference evidence="2 3" key="1">
    <citation type="submission" date="2023-10" db="EMBL/GenBank/DDBJ databases">
        <title>Genome-Wide Identification Analysis in wild type Solanum Pinnatisectum Reveals Some Genes Defensing Phytophthora Infestans.</title>
        <authorList>
            <person name="Sun C."/>
        </authorList>
    </citation>
    <scope>NUCLEOTIDE SEQUENCE [LARGE SCALE GENOMIC DNA]</scope>
    <source>
        <strain evidence="2">LQN</strain>
        <tissue evidence="2">Leaf</tissue>
    </source>
</reference>
<comment type="caution">
    <text evidence="2">The sequence shown here is derived from an EMBL/GenBank/DDBJ whole genome shotgun (WGS) entry which is preliminary data.</text>
</comment>
<dbReference type="Proteomes" id="UP001311915">
    <property type="component" value="Unassembled WGS sequence"/>
</dbReference>
<evidence type="ECO:0000313" key="2">
    <source>
        <dbReference type="EMBL" id="KAK4706804.1"/>
    </source>
</evidence>
<keyword evidence="3" id="KW-1185">Reference proteome</keyword>
<accession>A0AAV9K292</accession>
<dbReference type="AlphaFoldDB" id="A0AAV9K292"/>
<evidence type="ECO:0000313" key="3">
    <source>
        <dbReference type="Proteomes" id="UP001311915"/>
    </source>
</evidence>
<sequence>MSRFVTGVSDSIKEECRAAMLHDNMDISCLMVYAQQVEETRIRKKNREVKRARTDDGNLSNGKFEGQGRPRFKKSFSNQGSSSSPRSGHQLKDCPTCTTKGRDDKQTPPSGSNSNAPKKNCFYALQSRGDQESSSDVVTGILQVFSIDVYALLDPGATL</sequence>
<evidence type="ECO:0000256" key="1">
    <source>
        <dbReference type="SAM" id="MobiDB-lite"/>
    </source>
</evidence>